<evidence type="ECO:0000256" key="6">
    <source>
        <dbReference type="ARBA" id="ARBA00022842"/>
    </source>
</evidence>
<dbReference type="PANTHER" id="PTHR20854">
    <property type="entry name" value="INOSITOL MONOPHOSPHATASE"/>
    <property type="match status" value="1"/>
</dbReference>
<dbReference type="GO" id="GO:0046854">
    <property type="term" value="P:phosphatidylinositol phosphate biosynthetic process"/>
    <property type="evidence" value="ECO:0007669"/>
    <property type="project" value="InterPro"/>
</dbReference>
<evidence type="ECO:0000256" key="7">
    <source>
        <dbReference type="PIRSR" id="PIRSR600760-2"/>
    </source>
</evidence>
<dbReference type="InterPro" id="IPR000760">
    <property type="entry name" value="Inositol_monophosphatase-like"/>
</dbReference>
<sequence length="331" mass="35652">MLKPAAAMEDSKLQEIHDFLITIAHQAGEKILAARPTTNTSDTKKNAVDLVTETDKAVETYISTALNTKYPDIKFIGEETYVPGQMNLTSSPTFIVDPIDGTTNFVHAHPYVSISLGLAINYTPYVGVVYAPFSGLLYSGIRGHGAWLTTTFPGRPNEEPSSREKLPLRQPSPLTGVGGAQLCVEWGSDRSGNDMKVKIDTFARLVRAKEEGGAMAHSLRSFGSAALNLCGVAASSLDAYWEAGCWAWDVCAGWCILIEAGGCVVGANPGEWEAGLETRRYFAIRADGDAKEGETVKGVAEGQEVMKVSKGQKAFIEEFWGFVEGKFEVGG</sequence>
<dbReference type="Gene3D" id="3.40.190.80">
    <property type="match status" value="1"/>
</dbReference>
<keyword evidence="10" id="KW-1185">Reference proteome</keyword>
<feature type="binding site" evidence="7">
    <location>
        <position position="97"/>
    </location>
    <ligand>
        <name>Mg(2+)</name>
        <dbReference type="ChEBI" id="CHEBI:18420"/>
        <label>1</label>
        <note>catalytic</note>
    </ligand>
</feature>
<dbReference type="SUPFAM" id="SSF56655">
    <property type="entry name" value="Carbohydrate phosphatase"/>
    <property type="match status" value="1"/>
</dbReference>
<dbReference type="InterPro" id="IPR020583">
    <property type="entry name" value="Inositol_monoP_metal-BS"/>
</dbReference>
<accession>A0A6A6TX06</accession>
<feature type="binding site" evidence="7">
    <location>
        <position position="249"/>
    </location>
    <ligand>
        <name>Mg(2+)</name>
        <dbReference type="ChEBI" id="CHEBI:18420"/>
        <label>1</label>
        <note>catalytic</note>
    </ligand>
</feature>
<gene>
    <name evidence="9" type="ORF">BT63DRAFT_430616</name>
</gene>
<keyword evidence="4 7" id="KW-0479">Metal-binding</keyword>
<dbReference type="GO" id="GO:0007165">
    <property type="term" value="P:signal transduction"/>
    <property type="evidence" value="ECO:0007669"/>
    <property type="project" value="TreeGrafter"/>
</dbReference>
<dbReference type="FunFam" id="3.30.540.10:FF:000004">
    <property type="entry name" value="Inositol-1-monophosphatase"/>
    <property type="match status" value="1"/>
</dbReference>
<evidence type="ECO:0000256" key="1">
    <source>
        <dbReference type="ARBA" id="ARBA00001033"/>
    </source>
</evidence>
<comment type="catalytic activity">
    <reaction evidence="1 8">
        <text>a myo-inositol phosphate + H2O = myo-inositol + phosphate</text>
        <dbReference type="Rhea" id="RHEA:24056"/>
        <dbReference type="ChEBI" id="CHEBI:15377"/>
        <dbReference type="ChEBI" id="CHEBI:17268"/>
        <dbReference type="ChEBI" id="CHEBI:43474"/>
        <dbReference type="ChEBI" id="CHEBI:84139"/>
        <dbReference type="EC" id="3.1.3.25"/>
    </reaction>
</comment>
<feature type="binding site" evidence="7">
    <location>
        <position position="100"/>
    </location>
    <ligand>
        <name>Mg(2+)</name>
        <dbReference type="ChEBI" id="CHEBI:18420"/>
        <label>1</label>
        <note>catalytic</note>
    </ligand>
</feature>
<dbReference type="Proteomes" id="UP000799302">
    <property type="component" value="Unassembled WGS sequence"/>
</dbReference>
<feature type="binding site" evidence="7">
    <location>
        <position position="99"/>
    </location>
    <ligand>
        <name>Mg(2+)</name>
        <dbReference type="ChEBI" id="CHEBI:18420"/>
        <label>1</label>
        <note>catalytic</note>
    </ligand>
</feature>
<dbReference type="AlphaFoldDB" id="A0A6A6TX06"/>
<keyword evidence="5 8" id="KW-0378">Hydrolase</keyword>
<dbReference type="GO" id="GO:0006021">
    <property type="term" value="P:inositol biosynthetic process"/>
    <property type="evidence" value="ECO:0007669"/>
    <property type="project" value="UniProtKB-UniPathway"/>
</dbReference>
<evidence type="ECO:0000256" key="3">
    <source>
        <dbReference type="ARBA" id="ARBA00009759"/>
    </source>
</evidence>
<dbReference type="Pfam" id="PF00459">
    <property type="entry name" value="Inositol_P"/>
    <property type="match status" value="1"/>
</dbReference>
<dbReference type="Gene3D" id="3.30.540.10">
    <property type="entry name" value="Fructose-1,6-Bisphosphatase, subunit A, domain 1"/>
    <property type="match status" value="1"/>
</dbReference>
<feature type="binding site" evidence="7">
    <location>
        <position position="78"/>
    </location>
    <ligand>
        <name>Mg(2+)</name>
        <dbReference type="ChEBI" id="CHEBI:18420"/>
        <label>1</label>
        <note>catalytic</note>
    </ligand>
</feature>
<evidence type="ECO:0000313" key="9">
    <source>
        <dbReference type="EMBL" id="KAF2663184.1"/>
    </source>
</evidence>
<organism evidence="9 10">
    <name type="scientific">Microthyrium microscopicum</name>
    <dbReference type="NCBI Taxonomy" id="703497"/>
    <lineage>
        <taxon>Eukaryota</taxon>
        <taxon>Fungi</taxon>
        <taxon>Dikarya</taxon>
        <taxon>Ascomycota</taxon>
        <taxon>Pezizomycotina</taxon>
        <taxon>Dothideomycetes</taxon>
        <taxon>Dothideomycetes incertae sedis</taxon>
        <taxon>Microthyriales</taxon>
        <taxon>Microthyriaceae</taxon>
        <taxon>Microthyrium</taxon>
    </lineage>
</organism>
<reference evidence="9" key="1">
    <citation type="journal article" date="2020" name="Stud. Mycol.">
        <title>101 Dothideomycetes genomes: a test case for predicting lifestyles and emergence of pathogens.</title>
        <authorList>
            <person name="Haridas S."/>
            <person name="Albert R."/>
            <person name="Binder M."/>
            <person name="Bloem J."/>
            <person name="Labutti K."/>
            <person name="Salamov A."/>
            <person name="Andreopoulos B."/>
            <person name="Baker S."/>
            <person name="Barry K."/>
            <person name="Bills G."/>
            <person name="Bluhm B."/>
            <person name="Cannon C."/>
            <person name="Castanera R."/>
            <person name="Culley D."/>
            <person name="Daum C."/>
            <person name="Ezra D."/>
            <person name="Gonzalez J."/>
            <person name="Henrissat B."/>
            <person name="Kuo A."/>
            <person name="Liang C."/>
            <person name="Lipzen A."/>
            <person name="Lutzoni F."/>
            <person name="Magnuson J."/>
            <person name="Mondo S."/>
            <person name="Nolan M."/>
            <person name="Ohm R."/>
            <person name="Pangilinan J."/>
            <person name="Park H.-J."/>
            <person name="Ramirez L."/>
            <person name="Alfaro M."/>
            <person name="Sun H."/>
            <person name="Tritt A."/>
            <person name="Yoshinaga Y."/>
            <person name="Zwiers L.-H."/>
            <person name="Turgeon B."/>
            <person name="Goodwin S."/>
            <person name="Spatafora J."/>
            <person name="Crous P."/>
            <person name="Grigoriev I."/>
        </authorList>
    </citation>
    <scope>NUCLEOTIDE SEQUENCE</scope>
    <source>
        <strain evidence="9">CBS 115976</strain>
    </source>
</reference>
<dbReference type="InterPro" id="IPR033942">
    <property type="entry name" value="IMPase"/>
</dbReference>
<dbReference type="CDD" id="cd01639">
    <property type="entry name" value="IMPase"/>
    <property type="match status" value="1"/>
</dbReference>
<dbReference type="GO" id="GO:0046872">
    <property type="term" value="F:metal ion binding"/>
    <property type="evidence" value="ECO:0007669"/>
    <property type="project" value="UniProtKB-KW"/>
</dbReference>
<dbReference type="PROSITE" id="PS00629">
    <property type="entry name" value="IMP_1"/>
    <property type="match status" value="1"/>
</dbReference>
<evidence type="ECO:0000256" key="4">
    <source>
        <dbReference type="ARBA" id="ARBA00022723"/>
    </source>
</evidence>
<evidence type="ECO:0000256" key="5">
    <source>
        <dbReference type="ARBA" id="ARBA00022801"/>
    </source>
</evidence>
<dbReference type="PROSITE" id="PS00630">
    <property type="entry name" value="IMP_2"/>
    <property type="match status" value="1"/>
</dbReference>
<proteinExistence type="inferred from homology"/>
<comment type="pathway">
    <text evidence="8">Polyol metabolism; myo-inositol biosynthesis; myo-inositol from D-glucose 6-phosphate: step 2/2.</text>
</comment>
<keyword evidence="6 7" id="KW-0460">Magnesium</keyword>
<dbReference type="PANTHER" id="PTHR20854:SF4">
    <property type="entry name" value="INOSITOL-1-MONOPHOSPHATASE-RELATED"/>
    <property type="match status" value="1"/>
</dbReference>
<dbReference type="UniPathway" id="UPA00823">
    <property type="reaction ID" value="UER00788"/>
</dbReference>
<dbReference type="OrthoDB" id="10254945at2759"/>
<protein>
    <recommendedName>
        <fullName evidence="8">Inositol-1-monophosphatase</fullName>
        <ecNumber evidence="8">3.1.3.25</ecNumber>
    </recommendedName>
</protein>
<comment type="similarity">
    <text evidence="3 8">Belongs to the inositol monophosphatase superfamily.</text>
</comment>
<name>A0A6A6TX06_9PEZI</name>
<comment type="cofactor">
    <cofactor evidence="2 7 8">
        <name>Mg(2+)</name>
        <dbReference type="ChEBI" id="CHEBI:18420"/>
    </cofactor>
</comment>
<evidence type="ECO:0000313" key="10">
    <source>
        <dbReference type="Proteomes" id="UP000799302"/>
    </source>
</evidence>
<dbReference type="FunFam" id="3.40.190.80:FF:000012">
    <property type="entry name" value="Inositol-1-monophosphatase"/>
    <property type="match status" value="1"/>
</dbReference>
<dbReference type="EC" id="3.1.3.25" evidence="8"/>
<dbReference type="GO" id="GO:0008934">
    <property type="term" value="F:inositol monophosphate 1-phosphatase activity"/>
    <property type="evidence" value="ECO:0007669"/>
    <property type="project" value="InterPro"/>
</dbReference>
<dbReference type="InterPro" id="IPR020550">
    <property type="entry name" value="Inositol_monophosphatase_CS"/>
</dbReference>
<dbReference type="PRINTS" id="PR00377">
    <property type="entry name" value="IMPHPHTASES"/>
</dbReference>
<evidence type="ECO:0000256" key="8">
    <source>
        <dbReference type="RuleBase" id="RU364068"/>
    </source>
</evidence>
<dbReference type="EMBL" id="MU004247">
    <property type="protein sequence ID" value="KAF2663184.1"/>
    <property type="molecule type" value="Genomic_DNA"/>
</dbReference>
<evidence type="ECO:0000256" key="2">
    <source>
        <dbReference type="ARBA" id="ARBA00001946"/>
    </source>
</evidence>